<dbReference type="GeneID" id="8248548"/>
<keyword evidence="5" id="KW-1185">Reference proteome</keyword>
<dbReference type="eggNOG" id="ENOG502SHXE">
    <property type="taxonomic scope" value="Eukaryota"/>
</dbReference>
<name>C1EFL4_MICCC</name>
<dbReference type="Pfam" id="PF06725">
    <property type="entry name" value="3D"/>
    <property type="match status" value="1"/>
</dbReference>
<evidence type="ECO:0000313" key="5">
    <source>
        <dbReference type="Proteomes" id="UP000002009"/>
    </source>
</evidence>
<keyword evidence="1" id="KW-0732">Signal</keyword>
<dbReference type="InParanoid" id="C1EFL4"/>
<proteinExistence type="predicted"/>
<dbReference type="GO" id="GO:0004553">
    <property type="term" value="F:hydrolase activity, hydrolyzing O-glycosyl compounds"/>
    <property type="evidence" value="ECO:0007669"/>
    <property type="project" value="InterPro"/>
</dbReference>
<feature type="domain" description="3D" evidence="3">
    <location>
        <begin position="204"/>
        <end position="262"/>
    </location>
</feature>
<dbReference type="RefSeq" id="XP_002505849.1">
    <property type="nucleotide sequence ID" value="XM_002505803.1"/>
</dbReference>
<reference evidence="4 5" key="1">
    <citation type="journal article" date="2009" name="Science">
        <title>Green evolution and dynamic adaptations revealed by genomes of the marine picoeukaryotes Micromonas.</title>
        <authorList>
            <person name="Worden A.Z."/>
            <person name="Lee J.H."/>
            <person name="Mock T."/>
            <person name="Rouze P."/>
            <person name="Simmons M.P."/>
            <person name="Aerts A.L."/>
            <person name="Allen A.E."/>
            <person name="Cuvelier M.L."/>
            <person name="Derelle E."/>
            <person name="Everett M.V."/>
            <person name="Foulon E."/>
            <person name="Grimwood J."/>
            <person name="Gundlach H."/>
            <person name="Henrissat B."/>
            <person name="Napoli C."/>
            <person name="McDonald S.M."/>
            <person name="Parker M.S."/>
            <person name="Rombauts S."/>
            <person name="Salamov A."/>
            <person name="Von Dassow P."/>
            <person name="Badger J.H."/>
            <person name="Coutinho P.M."/>
            <person name="Demir E."/>
            <person name="Dubchak I."/>
            <person name="Gentemann C."/>
            <person name="Eikrem W."/>
            <person name="Gready J.E."/>
            <person name="John U."/>
            <person name="Lanier W."/>
            <person name="Lindquist E.A."/>
            <person name="Lucas S."/>
            <person name="Mayer K.F."/>
            <person name="Moreau H."/>
            <person name="Not F."/>
            <person name="Otillar R."/>
            <person name="Panaud O."/>
            <person name="Pangilinan J."/>
            <person name="Paulsen I."/>
            <person name="Piegu B."/>
            <person name="Poliakov A."/>
            <person name="Robbens S."/>
            <person name="Schmutz J."/>
            <person name="Toulza E."/>
            <person name="Wyss T."/>
            <person name="Zelensky A."/>
            <person name="Zhou K."/>
            <person name="Armbrust E.V."/>
            <person name="Bhattacharya D."/>
            <person name="Goodenough U.W."/>
            <person name="Van de Peer Y."/>
            <person name="Grigoriev I.V."/>
        </authorList>
    </citation>
    <scope>NUCLEOTIDE SEQUENCE [LARGE SCALE GENOMIC DNA]</scope>
    <source>
        <strain evidence="5">RCC299 / NOUM17</strain>
    </source>
</reference>
<dbReference type="Gene3D" id="2.40.40.10">
    <property type="entry name" value="RlpA-like domain"/>
    <property type="match status" value="1"/>
</dbReference>
<dbReference type="GO" id="GO:0009254">
    <property type="term" value="P:peptidoglycan turnover"/>
    <property type="evidence" value="ECO:0007669"/>
    <property type="project" value="InterPro"/>
</dbReference>
<feature type="transmembrane region" description="Helical" evidence="2">
    <location>
        <begin position="79"/>
        <end position="102"/>
    </location>
</feature>
<evidence type="ECO:0000256" key="1">
    <source>
        <dbReference type="ARBA" id="ARBA00022729"/>
    </source>
</evidence>
<keyword evidence="2" id="KW-0812">Transmembrane</keyword>
<dbReference type="KEGG" id="mis:MICPUN_103944"/>
<gene>
    <name evidence="4" type="ORF">MICPUN_103944</name>
</gene>
<dbReference type="InterPro" id="IPR010611">
    <property type="entry name" value="3D_dom"/>
</dbReference>
<sequence length="266" mass="28924">MFSGSPTGARTERRMGARRTVPIEATAYSSDWRSCGWEWGLALGPLPLYLPLCAGVRPSGTVAWPLVPRRRREKVEDKPALVLGGATLAVLGAFGVAAHAVFCAAAGGGSRWRRKAAKALRNGDVTAKMTTAACAGALLGATQFPIGRYWGESHIAGCKYHGVTAMGTRPEEVRPVIWRHDVLRDPVGFLGRLVTMRWGAADGTIAADTDHYPHGTRMHVPGYGWGVVEDRGVDIKGPHRIDLYYGRRRRALRFGRQRVDVAVEEA</sequence>
<dbReference type="EMBL" id="CP001331">
    <property type="protein sequence ID" value="ACO67107.1"/>
    <property type="molecule type" value="Genomic_DNA"/>
</dbReference>
<dbReference type="OMA" id="FPIGRYW"/>
<keyword evidence="2" id="KW-0472">Membrane</keyword>
<dbReference type="PANTHER" id="PTHR39160:SF4">
    <property type="entry name" value="RESUSCITATION-PROMOTING FACTOR RPFB"/>
    <property type="match status" value="1"/>
</dbReference>
<dbReference type="PANTHER" id="PTHR39160">
    <property type="entry name" value="CELL WALL-BINDING PROTEIN YOCH"/>
    <property type="match status" value="1"/>
</dbReference>
<organism evidence="4 5">
    <name type="scientific">Micromonas commoda (strain RCC299 / NOUM17 / CCMP2709)</name>
    <name type="common">Picoplanktonic green alga</name>
    <dbReference type="NCBI Taxonomy" id="296587"/>
    <lineage>
        <taxon>Eukaryota</taxon>
        <taxon>Viridiplantae</taxon>
        <taxon>Chlorophyta</taxon>
        <taxon>Mamiellophyceae</taxon>
        <taxon>Mamiellales</taxon>
        <taxon>Mamiellaceae</taxon>
        <taxon>Micromonas</taxon>
    </lineage>
</organism>
<dbReference type="InterPro" id="IPR051933">
    <property type="entry name" value="Resuscitation_pf_RpfB"/>
</dbReference>
<protein>
    <recommendedName>
        <fullName evidence="3">3D domain-containing protein</fullName>
    </recommendedName>
</protein>
<dbReference type="CDD" id="cd22786">
    <property type="entry name" value="DPBB_YuiC-like"/>
    <property type="match status" value="1"/>
</dbReference>
<dbReference type="InterPro" id="IPR036908">
    <property type="entry name" value="RlpA-like_sf"/>
</dbReference>
<dbReference type="GO" id="GO:0019867">
    <property type="term" value="C:outer membrane"/>
    <property type="evidence" value="ECO:0007669"/>
    <property type="project" value="InterPro"/>
</dbReference>
<accession>C1EFL4</accession>
<dbReference type="SUPFAM" id="SSF50685">
    <property type="entry name" value="Barwin-like endoglucanases"/>
    <property type="match status" value="1"/>
</dbReference>
<evidence type="ECO:0000256" key="2">
    <source>
        <dbReference type="SAM" id="Phobius"/>
    </source>
</evidence>
<dbReference type="OrthoDB" id="568060at2759"/>
<keyword evidence="2" id="KW-1133">Transmembrane helix</keyword>
<evidence type="ECO:0000313" key="4">
    <source>
        <dbReference type="EMBL" id="ACO67107.1"/>
    </source>
</evidence>
<dbReference type="Proteomes" id="UP000002009">
    <property type="component" value="Chromosome 13"/>
</dbReference>
<dbReference type="AlphaFoldDB" id="C1EFL4"/>
<evidence type="ECO:0000259" key="3">
    <source>
        <dbReference type="Pfam" id="PF06725"/>
    </source>
</evidence>